<keyword evidence="2" id="KW-1185">Reference proteome</keyword>
<reference evidence="1" key="1">
    <citation type="submission" date="2021-06" db="EMBL/GenBank/DDBJ databases">
        <title>Parelaphostrongylus tenuis whole genome reference sequence.</title>
        <authorList>
            <person name="Garwood T.J."/>
            <person name="Larsen P.A."/>
            <person name="Fountain-Jones N.M."/>
            <person name="Garbe J.R."/>
            <person name="Macchietto M.G."/>
            <person name="Kania S.A."/>
            <person name="Gerhold R.W."/>
            <person name="Richards J.E."/>
            <person name="Wolf T.M."/>
        </authorList>
    </citation>
    <scope>NUCLEOTIDE SEQUENCE</scope>
    <source>
        <strain evidence="1">MNPRO001-30</strain>
        <tissue evidence="1">Meninges</tissue>
    </source>
</reference>
<organism evidence="1 2">
    <name type="scientific">Parelaphostrongylus tenuis</name>
    <name type="common">Meningeal worm</name>
    <dbReference type="NCBI Taxonomy" id="148309"/>
    <lineage>
        <taxon>Eukaryota</taxon>
        <taxon>Metazoa</taxon>
        <taxon>Ecdysozoa</taxon>
        <taxon>Nematoda</taxon>
        <taxon>Chromadorea</taxon>
        <taxon>Rhabditida</taxon>
        <taxon>Rhabditina</taxon>
        <taxon>Rhabditomorpha</taxon>
        <taxon>Strongyloidea</taxon>
        <taxon>Metastrongylidae</taxon>
        <taxon>Parelaphostrongylus</taxon>
    </lineage>
</organism>
<accession>A0AAD5LV48</accession>
<protein>
    <submittedName>
        <fullName evidence="1">Uncharacterized protein</fullName>
    </submittedName>
</protein>
<gene>
    <name evidence="1" type="ORF">KIN20_002060</name>
</gene>
<name>A0AAD5LV48_PARTN</name>
<dbReference type="Proteomes" id="UP001196413">
    <property type="component" value="Unassembled WGS sequence"/>
</dbReference>
<dbReference type="AlphaFoldDB" id="A0AAD5LV48"/>
<evidence type="ECO:0000313" key="1">
    <source>
        <dbReference type="EMBL" id="KAJ1347100.1"/>
    </source>
</evidence>
<dbReference type="EMBL" id="JAHQIW010000268">
    <property type="protein sequence ID" value="KAJ1347100.1"/>
    <property type="molecule type" value="Genomic_DNA"/>
</dbReference>
<comment type="caution">
    <text evidence="1">The sequence shown here is derived from an EMBL/GenBank/DDBJ whole genome shotgun (WGS) entry which is preliminary data.</text>
</comment>
<sequence>MTKKQMLGEDIAAIDDEAYHEAGPIYNALRKELGRYEQLRQAPSCSFHYSNLRSLA</sequence>
<proteinExistence type="predicted"/>
<evidence type="ECO:0000313" key="2">
    <source>
        <dbReference type="Proteomes" id="UP001196413"/>
    </source>
</evidence>